<evidence type="ECO:0000259" key="3">
    <source>
        <dbReference type="Pfam" id="PF00561"/>
    </source>
</evidence>
<dbReference type="AlphaFoldDB" id="A0A2S8BEK1"/>
<dbReference type="GO" id="GO:0052689">
    <property type="term" value="F:carboxylic ester hydrolase activity"/>
    <property type="evidence" value="ECO:0007669"/>
    <property type="project" value="UniProtKB-ARBA"/>
</dbReference>
<dbReference type="InterPro" id="IPR050261">
    <property type="entry name" value="FrsA_esterase"/>
</dbReference>
<comment type="caution">
    <text evidence="4">The sequence shown here is derived from an EMBL/GenBank/DDBJ whole genome shotgun (WGS) entry which is preliminary data.</text>
</comment>
<reference evidence="4 5" key="1">
    <citation type="journal article" date="2017" name="Int. J. Syst. Evol. Microbiol.">
        <title>Mycobacterium talmoniae sp. nov., a slowly growing mycobacterium isolated from human respiratory samples.</title>
        <authorList>
            <person name="Davidson R.M."/>
            <person name="DeGroote M.A."/>
            <person name="Marola J.L."/>
            <person name="Buss S."/>
            <person name="Jones V."/>
            <person name="McNeil M.R."/>
            <person name="Freifeld A.G."/>
            <person name="Elaine Epperson L."/>
            <person name="Hasan N.A."/>
            <person name="Jackson M."/>
            <person name="Iwen P.C."/>
            <person name="Salfinger M."/>
            <person name="Strong M."/>
        </authorList>
    </citation>
    <scope>NUCLEOTIDE SEQUENCE [LARGE SCALE GENOMIC DNA]</scope>
    <source>
        <strain evidence="4 5">ATCC BAA-2683</strain>
    </source>
</reference>
<feature type="domain" description="AB hydrolase-1" evidence="3">
    <location>
        <begin position="38"/>
        <end position="146"/>
    </location>
</feature>
<gene>
    <name evidence="4" type="ORF">C1Y40_04752</name>
</gene>
<evidence type="ECO:0000256" key="1">
    <source>
        <dbReference type="ARBA" id="ARBA00022801"/>
    </source>
</evidence>
<dbReference type="Pfam" id="PF00561">
    <property type="entry name" value="Abhydrolase_1"/>
    <property type="match status" value="1"/>
</dbReference>
<evidence type="ECO:0000313" key="5">
    <source>
        <dbReference type="Proteomes" id="UP000238296"/>
    </source>
</evidence>
<name>A0A2S8BEK1_9MYCO</name>
<proteinExistence type="inferred from homology"/>
<protein>
    <recommendedName>
        <fullName evidence="3">AB hydrolase-1 domain-containing protein</fullName>
    </recommendedName>
</protein>
<dbReference type="PANTHER" id="PTHR22946">
    <property type="entry name" value="DIENELACTONE HYDROLASE DOMAIN-CONTAINING PROTEIN-RELATED"/>
    <property type="match status" value="1"/>
</dbReference>
<sequence>MTAAIATKDLRFTSHGIWCAAWHLRASTDALTGPAGRPCVVMAHGFGGTRDTGLLAYAEPFADAGIDTLVFDYRGFGDSEGMPRQDVSVRRQRQDYHAAVAAARHLPGVDRDRIALWGYSYSGGHVIAVGAQDRRVAALVSMNPATDGCATLADIFRGGGPGTWRG</sequence>
<dbReference type="InterPro" id="IPR029058">
    <property type="entry name" value="AB_hydrolase_fold"/>
</dbReference>
<evidence type="ECO:0000256" key="2">
    <source>
        <dbReference type="ARBA" id="ARBA00038115"/>
    </source>
</evidence>
<dbReference type="InterPro" id="IPR000073">
    <property type="entry name" value="AB_hydrolase_1"/>
</dbReference>
<dbReference type="Gene3D" id="3.40.50.1820">
    <property type="entry name" value="alpha/beta hydrolase"/>
    <property type="match status" value="1"/>
</dbReference>
<comment type="similarity">
    <text evidence="2">Belongs to the AB hydrolase superfamily. FUS2 hydrolase family.</text>
</comment>
<dbReference type="EMBL" id="PPEA01000671">
    <property type="protein sequence ID" value="PQM45083.1"/>
    <property type="molecule type" value="Genomic_DNA"/>
</dbReference>
<organism evidence="4 5">
    <name type="scientific">Mycobacterium talmoniae</name>
    <dbReference type="NCBI Taxonomy" id="1858794"/>
    <lineage>
        <taxon>Bacteria</taxon>
        <taxon>Bacillati</taxon>
        <taxon>Actinomycetota</taxon>
        <taxon>Actinomycetes</taxon>
        <taxon>Mycobacteriales</taxon>
        <taxon>Mycobacteriaceae</taxon>
        <taxon>Mycobacterium</taxon>
    </lineage>
</organism>
<dbReference type="PANTHER" id="PTHR22946:SF9">
    <property type="entry name" value="POLYKETIDE TRANSFERASE AF380"/>
    <property type="match status" value="1"/>
</dbReference>
<dbReference type="Proteomes" id="UP000238296">
    <property type="component" value="Unassembled WGS sequence"/>
</dbReference>
<accession>A0A2S8BEK1</accession>
<dbReference type="SUPFAM" id="SSF53474">
    <property type="entry name" value="alpha/beta-Hydrolases"/>
    <property type="match status" value="1"/>
</dbReference>
<evidence type="ECO:0000313" key="4">
    <source>
        <dbReference type="EMBL" id="PQM45083.1"/>
    </source>
</evidence>
<keyword evidence="1" id="KW-0378">Hydrolase</keyword>